<dbReference type="Proteomes" id="UP000078348">
    <property type="component" value="Unassembled WGS sequence"/>
</dbReference>
<accession>A0A196SGI6</accession>
<dbReference type="STRING" id="478820.A0A196SGI6"/>
<dbReference type="SUPFAM" id="SSF48464">
    <property type="entry name" value="ENTH/VHS domain"/>
    <property type="match status" value="1"/>
</dbReference>
<sequence length="418" mass="47653">MSFLDKAKGLVAKKTELEKTLDQALSNENWGASGTMLNDIAQASYNEADYRVISDAIWKTLAVQPKYWKQIFKASSALNLIDHLIRNGSPRIIDDTRDRIEKLRALQDFSFKEQQYERGNGIREKASLIIELLDDDSRLRFERKKAKELKQKMASRQNAVGGGAPASAGPQVRQARPMRPAARGRYDDDDERPRRRRFEDEEDEKPRRRRADVSDDEDDYRPKKKPVKKASRYDDDEDEEEEERPRKKVVKKAKKVVDDEDFDEEEEEEKPKKKVVKKAAKKPAKEEEDFEEEEEEEKPKKKVVKKAAKKPVKQEEEEDFEEEAEEAEEPQQGAVDDLMDMFNVPASAPAEQAAAPAAGYGYGADPYGGMVDLSSLSYGNTQQQQQPQQQQAYGYGAQGYGYGGYGYGNQQGFSGYGY</sequence>
<feature type="domain" description="ENTH" evidence="2">
    <location>
        <begin position="9"/>
        <end position="143"/>
    </location>
</feature>
<dbReference type="InterPro" id="IPR013809">
    <property type="entry name" value="ENTH"/>
</dbReference>
<feature type="compositionally biased region" description="Acidic residues" evidence="1">
    <location>
        <begin position="286"/>
        <end position="296"/>
    </location>
</feature>
<keyword evidence="4" id="KW-1185">Reference proteome</keyword>
<feature type="region of interest" description="Disordered" evidence="1">
    <location>
        <begin position="372"/>
        <end position="392"/>
    </location>
</feature>
<feature type="compositionally biased region" description="Low complexity" evidence="1">
    <location>
        <begin position="378"/>
        <end position="392"/>
    </location>
</feature>
<dbReference type="PANTHER" id="PTHR12276:SF45">
    <property type="entry name" value="CLATHRIN INTERACTOR 1"/>
    <property type="match status" value="1"/>
</dbReference>
<name>A0A196SGI6_BLAHN</name>
<feature type="compositionally biased region" description="Basic residues" evidence="1">
    <location>
        <begin position="272"/>
        <end position="282"/>
    </location>
</feature>
<organism evidence="3 4">
    <name type="scientific">Blastocystis sp. subtype 1 (strain ATCC 50177 / NandII)</name>
    <dbReference type="NCBI Taxonomy" id="478820"/>
    <lineage>
        <taxon>Eukaryota</taxon>
        <taxon>Sar</taxon>
        <taxon>Stramenopiles</taxon>
        <taxon>Bigyra</taxon>
        <taxon>Opalozoa</taxon>
        <taxon>Opalinata</taxon>
        <taxon>Blastocystidae</taxon>
        <taxon>Blastocystis</taxon>
    </lineage>
</organism>
<proteinExistence type="predicted"/>
<gene>
    <name evidence="3" type="ORF">AV274_2154</name>
</gene>
<feature type="compositionally biased region" description="Basic residues" evidence="1">
    <location>
        <begin position="300"/>
        <end position="311"/>
    </location>
</feature>
<dbReference type="InterPro" id="IPR008942">
    <property type="entry name" value="ENTH_VHS"/>
</dbReference>
<dbReference type="PANTHER" id="PTHR12276">
    <property type="entry name" value="EPSIN/ENT-RELATED"/>
    <property type="match status" value="1"/>
</dbReference>
<dbReference type="EMBL" id="LXWW01000097">
    <property type="protein sequence ID" value="OAO16128.1"/>
    <property type="molecule type" value="Genomic_DNA"/>
</dbReference>
<protein>
    <submittedName>
        <fullName evidence="3">Epsin-related protein 3</fullName>
    </submittedName>
</protein>
<dbReference type="OrthoDB" id="4033880at2759"/>
<dbReference type="Gene3D" id="1.25.40.90">
    <property type="match status" value="1"/>
</dbReference>
<dbReference type="GO" id="GO:0005543">
    <property type="term" value="F:phospholipid binding"/>
    <property type="evidence" value="ECO:0007669"/>
    <property type="project" value="TreeGrafter"/>
</dbReference>
<dbReference type="CDD" id="cd03571">
    <property type="entry name" value="ENTH"/>
    <property type="match status" value="1"/>
</dbReference>
<dbReference type="Pfam" id="PF01417">
    <property type="entry name" value="ENTH"/>
    <property type="match status" value="1"/>
</dbReference>
<dbReference type="GO" id="GO:0006897">
    <property type="term" value="P:endocytosis"/>
    <property type="evidence" value="ECO:0007669"/>
    <property type="project" value="TreeGrafter"/>
</dbReference>
<evidence type="ECO:0000313" key="4">
    <source>
        <dbReference type="Proteomes" id="UP000078348"/>
    </source>
</evidence>
<evidence type="ECO:0000259" key="2">
    <source>
        <dbReference type="PROSITE" id="PS50942"/>
    </source>
</evidence>
<feature type="compositionally biased region" description="Acidic residues" evidence="1">
    <location>
        <begin position="258"/>
        <end position="268"/>
    </location>
</feature>
<dbReference type="SMART" id="SM00273">
    <property type="entry name" value="ENTH"/>
    <property type="match status" value="1"/>
</dbReference>
<dbReference type="AlphaFoldDB" id="A0A196SGI6"/>
<evidence type="ECO:0000256" key="1">
    <source>
        <dbReference type="SAM" id="MobiDB-lite"/>
    </source>
</evidence>
<dbReference type="PROSITE" id="PS50942">
    <property type="entry name" value="ENTH"/>
    <property type="match status" value="1"/>
</dbReference>
<feature type="region of interest" description="Disordered" evidence="1">
    <location>
        <begin position="147"/>
        <end position="334"/>
    </location>
</feature>
<comment type="caution">
    <text evidence="3">The sequence shown here is derived from an EMBL/GenBank/DDBJ whole genome shotgun (WGS) entry which is preliminary data.</text>
</comment>
<dbReference type="GO" id="GO:0005886">
    <property type="term" value="C:plasma membrane"/>
    <property type="evidence" value="ECO:0007669"/>
    <property type="project" value="TreeGrafter"/>
</dbReference>
<reference evidence="3 4" key="1">
    <citation type="submission" date="2016-05" db="EMBL/GenBank/DDBJ databases">
        <title>Nuclear genome of Blastocystis sp. subtype 1 NandII.</title>
        <authorList>
            <person name="Gentekaki E."/>
            <person name="Curtis B."/>
            <person name="Stairs C."/>
            <person name="Eme L."/>
            <person name="Herman E."/>
            <person name="Klimes V."/>
            <person name="Arias M.C."/>
            <person name="Elias M."/>
            <person name="Hilliou F."/>
            <person name="Klute M."/>
            <person name="Malik S.-B."/>
            <person name="Pightling A."/>
            <person name="Rachubinski R."/>
            <person name="Salas D."/>
            <person name="Schlacht A."/>
            <person name="Suga H."/>
            <person name="Archibald J."/>
            <person name="Ball S.G."/>
            <person name="Clark G."/>
            <person name="Dacks J."/>
            <person name="Van Der Giezen M."/>
            <person name="Tsaousis A."/>
            <person name="Roger A."/>
        </authorList>
    </citation>
    <scope>NUCLEOTIDE SEQUENCE [LARGE SCALE GENOMIC DNA]</scope>
    <source>
        <strain evidence="4">ATCC 50177 / NandII</strain>
    </source>
</reference>
<dbReference type="GO" id="GO:0030276">
    <property type="term" value="F:clathrin binding"/>
    <property type="evidence" value="ECO:0007669"/>
    <property type="project" value="TreeGrafter"/>
</dbReference>
<dbReference type="GO" id="GO:0030125">
    <property type="term" value="C:clathrin vesicle coat"/>
    <property type="evidence" value="ECO:0007669"/>
    <property type="project" value="TreeGrafter"/>
</dbReference>
<evidence type="ECO:0000313" key="3">
    <source>
        <dbReference type="EMBL" id="OAO16128.1"/>
    </source>
</evidence>
<feature type="compositionally biased region" description="Acidic residues" evidence="1">
    <location>
        <begin position="315"/>
        <end position="329"/>
    </location>
</feature>
<dbReference type="GO" id="GO:0005768">
    <property type="term" value="C:endosome"/>
    <property type="evidence" value="ECO:0007669"/>
    <property type="project" value="TreeGrafter"/>
</dbReference>